<dbReference type="PANTHER" id="PTHR30287:SF1">
    <property type="entry name" value="INNER MEMBRANE PROTEIN"/>
    <property type="match status" value="1"/>
</dbReference>
<feature type="transmembrane region" description="Helical" evidence="6">
    <location>
        <begin position="516"/>
        <end position="537"/>
    </location>
</feature>
<feature type="domain" description="ABC3 transporter permease C-terminal" evidence="7">
    <location>
        <begin position="517"/>
        <end position="630"/>
    </location>
</feature>
<reference evidence="8" key="2">
    <citation type="submission" date="2021-04" db="EMBL/GenBank/DDBJ databases">
        <authorList>
            <person name="Gilroy R."/>
        </authorList>
    </citation>
    <scope>NUCLEOTIDE SEQUENCE</scope>
    <source>
        <strain evidence="8">ChiGjej4B4-7305</strain>
    </source>
</reference>
<dbReference type="PANTHER" id="PTHR30287">
    <property type="entry name" value="MEMBRANE COMPONENT OF PREDICTED ABC SUPERFAMILY METABOLITE UPTAKE TRANSPORTER"/>
    <property type="match status" value="1"/>
</dbReference>
<evidence type="ECO:0000256" key="6">
    <source>
        <dbReference type="SAM" id="Phobius"/>
    </source>
</evidence>
<feature type="transmembrane region" description="Helical" evidence="6">
    <location>
        <begin position="282"/>
        <end position="302"/>
    </location>
</feature>
<evidence type="ECO:0000256" key="4">
    <source>
        <dbReference type="ARBA" id="ARBA00022989"/>
    </source>
</evidence>
<dbReference type="InterPro" id="IPR003838">
    <property type="entry name" value="ABC3_permease_C"/>
</dbReference>
<organism evidence="8 9">
    <name type="scientific">Candidatus Ruania gallistercoris</name>
    <dbReference type="NCBI Taxonomy" id="2838746"/>
    <lineage>
        <taxon>Bacteria</taxon>
        <taxon>Bacillati</taxon>
        <taxon>Actinomycetota</taxon>
        <taxon>Actinomycetes</taxon>
        <taxon>Micrococcales</taxon>
        <taxon>Ruaniaceae</taxon>
        <taxon>Ruania</taxon>
    </lineage>
</organism>
<evidence type="ECO:0000256" key="1">
    <source>
        <dbReference type="ARBA" id="ARBA00004651"/>
    </source>
</evidence>
<feature type="transmembrane region" description="Helical" evidence="6">
    <location>
        <begin position="59"/>
        <end position="82"/>
    </location>
</feature>
<comment type="subcellular location">
    <subcellularLocation>
        <location evidence="1">Cell membrane</location>
        <topology evidence="1">Multi-pass membrane protein</topology>
    </subcellularLocation>
</comment>
<dbReference type="GO" id="GO:0005886">
    <property type="term" value="C:plasma membrane"/>
    <property type="evidence" value="ECO:0007669"/>
    <property type="project" value="UniProtKB-SubCell"/>
</dbReference>
<evidence type="ECO:0000259" key="7">
    <source>
        <dbReference type="Pfam" id="PF02687"/>
    </source>
</evidence>
<sequence>MMWAFARSAVRGHRSSLVGTFAIVVLATALLTATAAWIEAGIVATSTGTGQTSFLTTIASSFAGTTVLIVILVVASTFTAALRQRAREFALLRTLGATGQQIRRQVSAETLLVVAVAAPVGIVPGVFGARLVTPLLVRSGVVPEGFTVGASVVSIVAVLAILVPTGLLAARLAARQILRASPTGALRSTSHEAAALSRPRRLAAVATAAAGLLAAGTPFVVPGTIGSAAGASSALLLITAAACAGPLIVHHLTGSVAEVAASTRRPALVLALANARGFSRRLTTAIVPLALLLALGTVQAGVNAGLLATAQVQLREGVQADLVVTSESGLTPDQVQHLRSTAGVSAVTATTTFGAEARIDDDQELAVLDPLLWEPTGIRMIPDQGDRVLLDPQVRSGSLTALSEEGTVAVSQDVLTGSGNGLGGTVDLRVAGQERELRIVAVHSRGLGFGDYLVGAATADQLGATDPVTTAVIAVAPGAEPAVRAEIAAMGLRSLGVAEFAEEATAASAGSQQLSAALSLVLLVFVGLAAVNTLAMLTAGRRGEFRLLRRIGATRAQVLTTAAVEAAIIAVAAIAIGTAAVLPALGSAGVNLLGNPASAVDLARYGQLALVVMLISAGTVITVTWRVSRVPSRRGHLRL</sequence>
<feature type="transmembrane region" description="Helical" evidence="6">
    <location>
        <begin position="605"/>
        <end position="628"/>
    </location>
</feature>
<proteinExistence type="predicted"/>
<dbReference type="Pfam" id="PF02687">
    <property type="entry name" value="FtsX"/>
    <property type="match status" value="2"/>
</dbReference>
<keyword evidence="2" id="KW-1003">Cell membrane</keyword>
<dbReference type="AlphaFoldDB" id="A0A9D2EB50"/>
<evidence type="ECO:0000313" key="8">
    <source>
        <dbReference type="EMBL" id="HIZ34354.1"/>
    </source>
</evidence>
<feature type="transmembrane region" description="Helical" evidence="6">
    <location>
        <begin position="145"/>
        <end position="170"/>
    </location>
</feature>
<feature type="domain" description="ABC3 transporter permease C-terminal" evidence="7">
    <location>
        <begin position="61"/>
        <end position="182"/>
    </location>
</feature>
<dbReference type="EMBL" id="DXBY01000023">
    <property type="protein sequence ID" value="HIZ34354.1"/>
    <property type="molecule type" value="Genomic_DNA"/>
</dbReference>
<comment type="caution">
    <text evidence="8">The sequence shown here is derived from an EMBL/GenBank/DDBJ whole genome shotgun (WGS) entry which is preliminary data.</text>
</comment>
<keyword evidence="3 6" id="KW-0812">Transmembrane</keyword>
<feature type="transmembrane region" description="Helical" evidence="6">
    <location>
        <begin position="111"/>
        <end position="133"/>
    </location>
</feature>
<evidence type="ECO:0000256" key="5">
    <source>
        <dbReference type="ARBA" id="ARBA00023136"/>
    </source>
</evidence>
<evidence type="ECO:0000256" key="3">
    <source>
        <dbReference type="ARBA" id="ARBA00022692"/>
    </source>
</evidence>
<feature type="transmembrane region" description="Helical" evidence="6">
    <location>
        <begin position="202"/>
        <end position="221"/>
    </location>
</feature>
<keyword evidence="5 6" id="KW-0472">Membrane</keyword>
<name>A0A9D2EB50_9MICO</name>
<feature type="transmembrane region" description="Helical" evidence="6">
    <location>
        <begin position="558"/>
        <end position="585"/>
    </location>
</feature>
<keyword evidence="4 6" id="KW-1133">Transmembrane helix</keyword>
<dbReference type="InterPro" id="IPR038766">
    <property type="entry name" value="Membrane_comp_ABC_pdt"/>
</dbReference>
<feature type="transmembrane region" description="Helical" evidence="6">
    <location>
        <begin position="233"/>
        <end position="261"/>
    </location>
</feature>
<evidence type="ECO:0000256" key="2">
    <source>
        <dbReference type="ARBA" id="ARBA00022475"/>
    </source>
</evidence>
<dbReference type="Proteomes" id="UP000824037">
    <property type="component" value="Unassembled WGS sequence"/>
</dbReference>
<gene>
    <name evidence="8" type="ORF">H9815_01145</name>
</gene>
<protein>
    <submittedName>
        <fullName evidence="8">ABC transporter permease</fullName>
    </submittedName>
</protein>
<evidence type="ECO:0000313" key="9">
    <source>
        <dbReference type="Proteomes" id="UP000824037"/>
    </source>
</evidence>
<reference evidence="8" key="1">
    <citation type="journal article" date="2021" name="PeerJ">
        <title>Extensive microbial diversity within the chicken gut microbiome revealed by metagenomics and culture.</title>
        <authorList>
            <person name="Gilroy R."/>
            <person name="Ravi A."/>
            <person name="Getino M."/>
            <person name="Pursley I."/>
            <person name="Horton D.L."/>
            <person name="Alikhan N.F."/>
            <person name="Baker D."/>
            <person name="Gharbi K."/>
            <person name="Hall N."/>
            <person name="Watson M."/>
            <person name="Adriaenssens E.M."/>
            <person name="Foster-Nyarko E."/>
            <person name="Jarju S."/>
            <person name="Secka A."/>
            <person name="Antonio M."/>
            <person name="Oren A."/>
            <person name="Chaudhuri R.R."/>
            <person name="La Ragione R."/>
            <person name="Hildebrand F."/>
            <person name="Pallen M.J."/>
        </authorList>
    </citation>
    <scope>NUCLEOTIDE SEQUENCE</scope>
    <source>
        <strain evidence="8">ChiGjej4B4-7305</strain>
    </source>
</reference>
<accession>A0A9D2EB50</accession>